<proteinExistence type="predicted"/>
<feature type="domain" description="Outer membrane lipoprotein BamD-like" evidence="2">
    <location>
        <begin position="112"/>
        <end position="255"/>
    </location>
</feature>
<protein>
    <submittedName>
        <fullName evidence="4">Outer membrane protein assembly factor BamD</fullName>
    </submittedName>
</protein>
<dbReference type="Pfam" id="PF13525">
    <property type="entry name" value="YfiO"/>
    <property type="match status" value="1"/>
</dbReference>
<reference evidence="4" key="3">
    <citation type="submission" date="2023-06" db="EMBL/GenBank/DDBJ databases">
        <authorList>
            <person name="Lucena T."/>
            <person name="Sun Q."/>
        </authorList>
    </citation>
    <scope>NUCLEOTIDE SEQUENCE</scope>
    <source>
        <strain evidence="4">CECT 7184</strain>
    </source>
</reference>
<evidence type="ECO:0000256" key="1">
    <source>
        <dbReference type="ARBA" id="ARBA00022729"/>
    </source>
</evidence>
<keyword evidence="1" id="KW-0732">Signal</keyword>
<dbReference type="InterPro" id="IPR039565">
    <property type="entry name" value="BamD-like"/>
</dbReference>
<dbReference type="InterPro" id="IPR011990">
    <property type="entry name" value="TPR-like_helical_dom_sf"/>
</dbReference>
<evidence type="ECO:0000313" key="5">
    <source>
        <dbReference type="Proteomes" id="UP001242368"/>
    </source>
</evidence>
<evidence type="ECO:0000313" key="3">
    <source>
        <dbReference type="EMBL" id="MDN3706499.1"/>
    </source>
</evidence>
<evidence type="ECO:0000259" key="2">
    <source>
        <dbReference type="Pfam" id="PF13525"/>
    </source>
</evidence>
<reference evidence="4" key="1">
    <citation type="journal article" date="2014" name="Int. J. Syst. Evol. Microbiol.">
        <title>Complete genome of a new Firmicutes species belonging to the dominant human colonic microbiota ('Ruminococcus bicirculans') reveals two chromosomes and a selective capacity to utilize plant glucans.</title>
        <authorList>
            <consortium name="NISC Comparative Sequencing Program"/>
            <person name="Wegmann U."/>
            <person name="Louis P."/>
            <person name="Goesmann A."/>
            <person name="Henrissat B."/>
            <person name="Duncan S.H."/>
            <person name="Flint H.J."/>
        </authorList>
    </citation>
    <scope>NUCLEOTIDE SEQUENCE</scope>
    <source>
        <strain evidence="4">CECT 7184</strain>
    </source>
</reference>
<comment type="caution">
    <text evidence="4">The sequence shown here is derived from an EMBL/GenBank/DDBJ whole genome shotgun (WGS) entry which is preliminary data.</text>
</comment>
<accession>A0ABT8CZB1</accession>
<keyword evidence="5" id="KW-1185">Reference proteome</keyword>
<dbReference type="RefSeq" id="WP_290362570.1">
    <property type="nucleotide sequence ID" value="NZ_JAUFQU010000001.1"/>
</dbReference>
<sequence>MIKEACICLITILKISLPYRPIWRNNINEKLSGLLKKDVFIWTSFFMSKKRIVESIINIKFAFAVKHGLMVYKNRFMKKISCALLLMLALTGCKSTYQKAMKSEDVAYKIAAAHDLYEKGKYRKATRLYEQAKPKIGIAPEAQMLYINYAKSQMALKNYELATPIIKEFNLKYPASVFREEMMYLEAYTLYLRSEDYKLDQLVTHDGIAKFQEFLAAYPQSEKADLAKKYSKELVEKIERKAFENAKLYNKIGEYTRDYNAAMISLDNFMLDYPGSVFKEDALFYKFDSAYKLAINSVYSKMEERLKNAQVAYKSLISFNENTKYKADADQMLARVEKELQQFTN</sequence>
<name>A0ABT8CZB1_9FLAO</name>
<dbReference type="EMBL" id="JAUFQU010000001">
    <property type="protein sequence ID" value="MDN3706499.1"/>
    <property type="molecule type" value="Genomic_DNA"/>
</dbReference>
<dbReference type="Proteomes" id="UP001242368">
    <property type="component" value="Unassembled WGS sequence"/>
</dbReference>
<reference evidence="5" key="2">
    <citation type="journal article" date="2019" name="Int. J. Syst. Evol. Microbiol.">
        <title>The Global Catalogue of Microorganisms (GCM) 10K type strain sequencing project: providing services to taxonomists for standard genome sequencing and annotation.</title>
        <authorList>
            <consortium name="The Broad Institute Genomics Platform"/>
            <consortium name="The Broad Institute Genome Sequencing Center for Infectious Disease"/>
            <person name="Wu L."/>
            <person name="Ma J."/>
        </authorList>
    </citation>
    <scope>NUCLEOTIDE SEQUENCE [LARGE SCALE GENOMIC DNA]</scope>
    <source>
        <strain evidence="5">CECT 7184</strain>
    </source>
</reference>
<evidence type="ECO:0000313" key="4">
    <source>
        <dbReference type="EMBL" id="MDN3709652.1"/>
    </source>
</evidence>
<organism evidence="4 5">
    <name type="scientific">Paenimyroides ceti</name>
    <dbReference type="NCBI Taxonomy" id="395087"/>
    <lineage>
        <taxon>Bacteria</taxon>
        <taxon>Pseudomonadati</taxon>
        <taxon>Bacteroidota</taxon>
        <taxon>Flavobacteriia</taxon>
        <taxon>Flavobacteriales</taxon>
        <taxon>Flavobacteriaceae</taxon>
        <taxon>Paenimyroides</taxon>
    </lineage>
</organism>
<dbReference type="EMBL" id="JAUFQU010000049">
    <property type="protein sequence ID" value="MDN3709652.1"/>
    <property type="molecule type" value="Genomic_DNA"/>
</dbReference>
<dbReference type="Gene3D" id="1.25.40.10">
    <property type="entry name" value="Tetratricopeptide repeat domain"/>
    <property type="match status" value="1"/>
</dbReference>
<gene>
    <name evidence="4" type="primary">bamD</name>
    <name evidence="3" type="ORF">QW060_05075</name>
    <name evidence="4" type="ORF">QW060_22075</name>
</gene>